<dbReference type="GO" id="GO:0004314">
    <property type="term" value="F:[acyl-carrier-protein] S-malonyltransferase activity"/>
    <property type="evidence" value="ECO:0007669"/>
    <property type="project" value="UniProtKB-EC"/>
</dbReference>
<evidence type="ECO:0000313" key="12">
    <source>
        <dbReference type="Proteomes" id="UP000092871"/>
    </source>
</evidence>
<dbReference type="SUPFAM" id="SSF52151">
    <property type="entry name" value="FabD/lysophospholipase-like"/>
    <property type="match status" value="1"/>
</dbReference>
<reference evidence="10 11" key="2">
    <citation type="submission" date="2016-06" db="EMBL/GenBank/DDBJ databases">
        <authorList>
            <person name="Rodrigo-Torres L."/>
            <person name="Arahal D.R."/>
        </authorList>
    </citation>
    <scope>NUCLEOTIDE SEQUENCE [LARGE SCALE GENOMIC DNA]</scope>
    <source>
        <strain evidence="10 11">CECT 5116</strain>
    </source>
</reference>
<evidence type="ECO:0000313" key="9">
    <source>
        <dbReference type="EMBL" id="SBT18762.1"/>
    </source>
</evidence>
<feature type="active site" evidence="7">
    <location>
        <position position="92"/>
    </location>
</feature>
<dbReference type="Gene3D" id="3.40.366.10">
    <property type="entry name" value="Malonyl-Coenzyme A Acyl Carrier Protein, domain 2"/>
    <property type="match status" value="1"/>
</dbReference>
<dbReference type="Proteomes" id="UP000092871">
    <property type="component" value="Unassembled WGS sequence"/>
</dbReference>
<accession>A0A1C3JUD3</accession>
<dbReference type="OrthoDB" id="9808564at2"/>
<protein>
    <recommendedName>
        <fullName evidence="2 6">Malonyl CoA-acyl carrier protein transacylase</fullName>
        <ecNumber evidence="1 6">2.3.1.39</ecNumber>
    </recommendedName>
</protein>
<dbReference type="EMBL" id="FLRB01000013">
    <property type="protein sequence ID" value="SBT21717.1"/>
    <property type="molecule type" value="Genomic_DNA"/>
</dbReference>
<dbReference type="InterPro" id="IPR004410">
    <property type="entry name" value="Malonyl_CoA-ACP_transAc_FabD"/>
</dbReference>
<evidence type="ECO:0000256" key="6">
    <source>
        <dbReference type="PIRNR" id="PIRNR000446"/>
    </source>
</evidence>
<dbReference type="PANTHER" id="PTHR42681:SF1">
    <property type="entry name" value="MALONYL-COA-ACYL CARRIER PROTEIN TRANSACYLASE, MITOCHONDRIAL"/>
    <property type="match status" value="1"/>
</dbReference>
<dbReference type="FunFam" id="3.30.70.250:FF:000001">
    <property type="entry name" value="Malonyl CoA-acyl carrier protein transacylase"/>
    <property type="match status" value="1"/>
</dbReference>
<keyword evidence="3 6" id="KW-0808">Transferase</keyword>
<dbReference type="Pfam" id="PF00698">
    <property type="entry name" value="Acyl_transf_1"/>
    <property type="match status" value="1"/>
</dbReference>
<comment type="similarity">
    <text evidence="6">Belongs to the fabD family.</text>
</comment>
<gene>
    <name evidence="9" type="primary">fabD</name>
    <name evidence="9" type="ORF">MGA5115_02911</name>
    <name evidence="10" type="ORF">MGA5116_02315</name>
</gene>
<dbReference type="PANTHER" id="PTHR42681">
    <property type="entry name" value="MALONYL-COA-ACYL CARRIER PROTEIN TRANSACYLASE, MITOCHONDRIAL"/>
    <property type="match status" value="1"/>
</dbReference>
<dbReference type="InterPro" id="IPR016036">
    <property type="entry name" value="Malonyl_transacylase_ACP-bd"/>
</dbReference>
<dbReference type="GO" id="GO:0006633">
    <property type="term" value="P:fatty acid biosynthetic process"/>
    <property type="evidence" value="ECO:0007669"/>
    <property type="project" value="TreeGrafter"/>
</dbReference>
<comment type="catalytic activity">
    <reaction evidence="5 6">
        <text>holo-[ACP] + malonyl-CoA = malonyl-[ACP] + CoA</text>
        <dbReference type="Rhea" id="RHEA:41792"/>
        <dbReference type="Rhea" id="RHEA-COMP:9623"/>
        <dbReference type="Rhea" id="RHEA-COMP:9685"/>
        <dbReference type="ChEBI" id="CHEBI:57287"/>
        <dbReference type="ChEBI" id="CHEBI:57384"/>
        <dbReference type="ChEBI" id="CHEBI:64479"/>
        <dbReference type="ChEBI" id="CHEBI:78449"/>
        <dbReference type="EC" id="2.3.1.39"/>
    </reaction>
</comment>
<evidence type="ECO:0000313" key="11">
    <source>
        <dbReference type="Proteomes" id="UP000092840"/>
    </source>
</evidence>
<dbReference type="SUPFAM" id="SSF55048">
    <property type="entry name" value="Probable ACP-binding domain of malonyl-CoA ACP transacylase"/>
    <property type="match status" value="1"/>
</dbReference>
<feature type="active site" evidence="7">
    <location>
        <position position="200"/>
    </location>
</feature>
<dbReference type="GO" id="GO:0005829">
    <property type="term" value="C:cytosol"/>
    <property type="evidence" value="ECO:0007669"/>
    <property type="project" value="TreeGrafter"/>
</dbReference>
<reference evidence="9 12" key="1">
    <citation type="submission" date="2016-06" db="EMBL/GenBank/DDBJ databases">
        <authorList>
            <person name="Kjaerup R.B."/>
            <person name="Dalgaard T.S."/>
            <person name="Juul-Madsen H.R."/>
        </authorList>
    </citation>
    <scope>NUCLEOTIDE SEQUENCE [LARGE SCALE GENOMIC DNA]</scope>
    <source>
        <strain evidence="9 12">CECT 5115</strain>
    </source>
</reference>
<sequence>MNPSLAFVFPGQGSQQQGMLSDLAEKYDIIKATFDEASDVLGYDLWDLVQNDAESLGQTDKTQPALLTSSVALWRLWQQQGGEQPAYVAGHSLGEYSALVCAGVIAFKDAVELVKLRGEYMQQAVPAGTGAMAAIIGLSDDQVVAACESVSEGVVSAVNFNSPGQVVIAGEKAAVEIAMANAKEAGAKRALPLPVSVPSHCQLMVPAGEKLAERLNAIEFKEPAIKLVQNVSAEAVSDAAQIKANLVSQLSEPVLWTQSIALLNELGVEKTIECGPGKVLTGLNKRIVKGLDALAIGDVASFDAATGN</sequence>
<dbReference type="RefSeq" id="WP_067037799.1">
    <property type="nucleotide sequence ID" value="NZ_FLRA01000023.1"/>
</dbReference>
<evidence type="ECO:0000313" key="10">
    <source>
        <dbReference type="EMBL" id="SBT21717.1"/>
    </source>
</evidence>
<dbReference type="AlphaFoldDB" id="A0A1C3JUD3"/>
<dbReference type="InterPro" id="IPR050858">
    <property type="entry name" value="Mal-CoA-ACP_Trans/PKS_FabD"/>
</dbReference>
<dbReference type="InterPro" id="IPR001227">
    <property type="entry name" value="Ac_transferase_dom_sf"/>
</dbReference>
<evidence type="ECO:0000256" key="3">
    <source>
        <dbReference type="ARBA" id="ARBA00022679"/>
    </source>
</evidence>
<evidence type="ECO:0000256" key="5">
    <source>
        <dbReference type="ARBA" id="ARBA00048462"/>
    </source>
</evidence>
<dbReference type="NCBIfam" id="TIGR00128">
    <property type="entry name" value="fabD"/>
    <property type="match status" value="1"/>
</dbReference>
<organism evidence="9 12">
    <name type="scientific">Marinomonas gallaica</name>
    <dbReference type="NCBI Taxonomy" id="1806667"/>
    <lineage>
        <taxon>Bacteria</taxon>
        <taxon>Pseudomonadati</taxon>
        <taxon>Pseudomonadota</taxon>
        <taxon>Gammaproteobacteria</taxon>
        <taxon>Oceanospirillales</taxon>
        <taxon>Oceanospirillaceae</taxon>
        <taxon>Marinomonas</taxon>
    </lineage>
</organism>
<dbReference type="InterPro" id="IPR024925">
    <property type="entry name" value="Malonyl_CoA-ACP_transAc"/>
</dbReference>
<dbReference type="EC" id="2.3.1.39" evidence="1 6"/>
<evidence type="ECO:0000256" key="4">
    <source>
        <dbReference type="ARBA" id="ARBA00023315"/>
    </source>
</evidence>
<keyword evidence="4 6" id="KW-0012">Acyltransferase</keyword>
<dbReference type="InterPro" id="IPR016035">
    <property type="entry name" value="Acyl_Trfase/lysoPLipase"/>
</dbReference>
<evidence type="ECO:0000256" key="7">
    <source>
        <dbReference type="PIRSR" id="PIRSR000446-1"/>
    </source>
</evidence>
<evidence type="ECO:0000256" key="1">
    <source>
        <dbReference type="ARBA" id="ARBA00013258"/>
    </source>
</evidence>
<feature type="domain" description="Malonyl-CoA:ACP transacylase (MAT)" evidence="8">
    <location>
        <begin position="8"/>
        <end position="306"/>
    </location>
</feature>
<evidence type="ECO:0000259" key="8">
    <source>
        <dbReference type="SMART" id="SM00827"/>
    </source>
</evidence>
<proteinExistence type="inferred from homology"/>
<evidence type="ECO:0000256" key="2">
    <source>
        <dbReference type="ARBA" id="ARBA00018953"/>
    </source>
</evidence>
<name>A0A1C3JUD3_9GAMM</name>
<dbReference type="SMART" id="SM00827">
    <property type="entry name" value="PKS_AT"/>
    <property type="match status" value="1"/>
</dbReference>
<dbReference type="Proteomes" id="UP000092840">
    <property type="component" value="Unassembled WGS sequence"/>
</dbReference>
<dbReference type="InterPro" id="IPR014043">
    <property type="entry name" value="Acyl_transferase_dom"/>
</dbReference>
<dbReference type="PIRSF" id="PIRSF000446">
    <property type="entry name" value="Mct"/>
    <property type="match status" value="1"/>
</dbReference>
<keyword evidence="11" id="KW-1185">Reference proteome</keyword>
<dbReference type="Gene3D" id="3.30.70.250">
    <property type="entry name" value="Malonyl-CoA ACP transacylase, ACP-binding"/>
    <property type="match status" value="1"/>
</dbReference>
<dbReference type="EMBL" id="FLRA01000023">
    <property type="protein sequence ID" value="SBT18762.1"/>
    <property type="molecule type" value="Genomic_DNA"/>
</dbReference>